<protein>
    <recommendedName>
        <fullName evidence="5">Cell surface protein</fullName>
    </recommendedName>
</protein>
<evidence type="ECO:0000313" key="4">
    <source>
        <dbReference type="Proteomes" id="UP000291289"/>
    </source>
</evidence>
<keyword evidence="2" id="KW-1133">Transmembrane helix</keyword>
<comment type="caution">
    <text evidence="3">The sequence shown here is derived from an EMBL/GenBank/DDBJ whole genome shotgun (WGS) entry which is preliminary data.</text>
</comment>
<evidence type="ECO:0008006" key="5">
    <source>
        <dbReference type="Google" id="ProtNLM"/>
    </source>
</evidence>
<keyword evidence="4" id="KW-1185">Reference proteome</keyword>
<dbReference type="Proteomes" id="UP000291289">
    <property type="component" value="Unassembled WGS sequence"/>
</dbReference>
<dbReference type="AlphaFoldDB" id="A0A4R0QU48"/>
<evidence type="ECO:0000256" key="2">
    <source>
        <dbReference type="SAM" id="Phobius"/>
    </source>
</evidence>
<dbReference type="EMBL" id="RXLP01000002">
    <property type="protein sequence ID" value="TCD54895.1"/>
    <property type="molecule type" value="Genomic_DNA"/>
</dbReference>
<feature type="compositionally biased region" description="Polar residues" evidence="1">
    <location>
        <begin position="1"/>
        <end position="14"/>
    </location>
</feature>
<reference evidence="3 4" key="1">
    <citation type="submission" date="2018-12" db="EMBL/GenBank/DDBJ databases">
        <title>Alloscrdovia theropitheci sp. nov: a novel taxon from the feces of the bleeding-herat monkey (Theropithecus geleda).</title>
        <authorList>
            <person name="Modesto M."/>
        </authorList>
    </citation>
    <scope>NUCLEOTIDE SEQUENCE [LARGE SCALE GENOMIC DNA]</scope>
    <source>
        <strain evidence="3 4">GLDI4/2</strain>
    </source>
</reference>
<proteinExistence type="predicted"/>
<keyword evidence="2" id="KW-0812">Transmembrane</keyword>
<evidence type="ECO:0000256" key="1">
    <source>
        <dbReference type="SAM" id="MobiDB-lite"/>
    </source>
</evidence>
<dbReference type="InterPro" id="IPR046314">
    <property type="entry name" value="DUF6466"/>
</dbReference>
<feature type="compositionally biased region" description="Low complexity" evidence="1">
    <location>
        <begin position="129"/>
        <end position="171"/>
    </location>
</feature>
<organism evidence="3 4">
    <name type="scientific">Alloscardovia theropitheci</name>
    <dbReference type="NCBI Taxonomy" id="2496842"/>
    <lineage>
        <taxon>Bacteria</taxon>
        <taxon>Bacillati</taxon>
        <taxon>Actinomycetota</taxon>
        <taxon>Actinomycetes</taxon>
        <taxon>Bifidobacteriales</taxon>
        <taxon>Bifidobacteriaceae</taxon>
        <taxon>Alloscardovia</taxon>
    </lineage>
</organism>
<feature type="compositionally biased region" description="Polar residues" evidence="1">
    <location>
        <begin position="180"/>
        <end position="198"/>
    </location>
</feature>
<name>A0A4R0QU48_9BIFI</name>
<accession>A0A4R0QU48</accession>
<feature type="transmembrane region" description="Helical" evidence="2">
    <location>
        <begin position="34"/>
        <end position="56"/>
    </location>
</feature>
<keyword evidence="2" id="KW-0472">Membrane</keyword>
<dbReference type="Pfam" id="PF20070">
    <property type="entry name" value="DUF6466"/>
    <property type="match status" value="1"/>
</dbReference>
<dbReference type="OrthoDB" id="3233344at2"/>
<feature type="region of interest" description="Disordered" evidence="1">
    <location>
        <begin position="129"/>
        <end position="204"/>
    </location>
</feature>
<gene>
    <name evidence="3" type="ORF">EJ419_00415</name>
</gene>
<evidence type="ECO:0000313" key="3">
    <source>
        <dbReference type="EMBL" id="TCD54895.1"/>
    </source>
</evidence>
<sequence>MTLSKTSTSATVHPNSKENPAHAQKCRGSLLSRVSTIIAAILLSCAGIIVIVNVLIASTYNQATEQLNTAISQYSQSNPDLELLAANQAQTDSQFSDAASLQWLQIPSLRDAVRHNKSVSEALTKQINDDLNAGNDSNGNSSDSTNASSQSSNSSSSSNSQSSDNSNSLDADVQERMKTLTDNNSTNQQEYNPQQPKTTTRKPW</sequence>
<feature type="region of interest" description="Disordered" evidence="1">
    <location>
        <begin position="1"/>
        <end position="23"/>
    </location>
</feature>
<dbReference type="RefSeq" id="WP_131282954.1">
    <property type="nucleotide sequence ID" value="NZ_RXLP01000002.1"/>
</dbReference>